<organism evidence="3 4">
    <name type="scientific">Peribacillus cavernae</name>
    <dbReference type="NCBI Taxonomy" id="1674310"/>
    <lineage>
        <taxon>Bacteria</taxon>
        <taxon>Bacillati</taxon>
        <taxon>Bacillota</taxon>
        <taxon>Bacilli</taxon>
        <taxon>Bacillales</taxon>
        <taxon>Bacillaceae</taxon>
        <taxon>Peribacillus</taxon>
    </lineage>
</organism>
<dbReference type="RefSeq" id="WP_126865418.1">
    <property type="nucleotide sequence ID" value="NZ_JAUSTX010000018.1"/>
</dbReference>
<sequence>MLIEFSIAAIAIAFIWLVVFLIGLLQKGMVTLGETNRTLDEVRNAVHGLTEESRELIHTANQITVDVKHKMQTVDPLLESAQDVGDVIHNITNSVKQATNIRGNGAPPHANTTPPNPKRNIR</sequence>
<proteinExistence type="predicted"/>
<gene>
    <name evidence="3" type="ORF">ELQ35_13845</name>
</gene>
<evidence type="ECO:0000313" key="4">
    <source>
        <dbReference type="Proteomes" id="UP000267430"/>
    </source>
</evidence>
<reference evidence="3 4" key="1">
    <citation type="submission" date="2018-12" db="EMBL/GenBank/DDBJ databases">
        <title>Bacillus chawlae sp. nov., Bacillus glennii sp. nov., and Bacillus saganii sp. nov. Isolated from the Vehicle Assembly Building at Kennedy Space Center where the Viking Spacecraft were Assembled.</title>
        <authorList>
            <person name="Seuylemezian A."/>
            <person name="Vaishampayan P."/>
        </authorList>
    </citation>
    <scope>NUCLEOTIDE SEQUENCE [LARGE SCALE GENOMIC DNA]</scope>
    <source>
        <strain evidence="3 4">L5</strain>
    </source>
</reference>
<keyword evidence="4" id="KW-1185">Reference proteome</keyword>
<feature type="transmembrane region" description="Helical" evidence="2">
    <location>
        <begin position="6"/>
        <end position="25"/>
    </location>
</feature>
<comment type="caution">
    <text evidence="3">The sequence shown here is derived from an EMBL/GenBank/DDBJ whole genome shotgun (WGS) entry which is preliminary data.</text>
</comment>
<dbReference type="InterPro" id="IPR009293">
    <property type="entry name" value="UPF0478"/>
</dbReference>
<keyword evidence="2" id="KW-0472">Membrane</keyword>
<protein>
    <submittedName>
        <fullName evidence="3">DUF948 domain-containing protein</fullName>
    </submittedName>
</protein>
<dbReference type="PANTHER" id="PTHR40070">
    <property type="entry name" value="UPF0478 PROTEIN YTXG"/>
    <property type="match status" value="1"/>
</dbReference>
<dbReference type="PANTHER" id="PTHR40070:SF1">
    <property type="entry name" value="UPF0478 PROTEIN YTXG"/>
    <property type="match status" value="1"/>
</dbReference>
<keyword evidence="2" id="KW-0812">Transmembrane</keyword>
<feature type="region of interest" description="Disordered" evidence="1">
    <location>
        <begin position="99"/>
        <end position="122"/>
    </location>
</feature>
<evidence type="ECO:0000256" key="1">
    <source>
        <dbReference type="SAM" id="MobiDB-lite"/>
    </source>
</evidence>
<dbReference type="EMBL" id="RYZZ01000018">
    <property type="protein sequence ID" value="RUQ27995.1"/>
    <property type="molecule type" value="Genomic_DNA"/>
</dbReference>
<dbReference type="Pfam" id="PF06103">
    <property type="entry name" value="DUF948"/>
    <property type="match status" value="1"/>
</dbReference>
<keyword evidence="2" id="KW-1133">Transmembrane helix</keyword>
<evidence type="ECO:0000313" key="3">
    <source>
        <dbReference type="EMBL" id="RUQ27995.1"/>
    </source>
</evidence>
<accession>A0A3S1B3X2</accession>
<evidence type="ECO:0000256" key="2">
    <source>
        <dbReference type="SAM" id="Phobius"/>
    </source>
</evidence>
<dbReference type="OrthoDB" id="2661960at2"/>
<dbReference type="Proteomes" id="UP000267430">
    <property type="component" value="Unassembled WGS sequence"/>
</dbReference>
<name>A0A3S1B3X2_9BACI</name>
<dbReference type="AlphaFoldDB" id="A0A3S1B3X2"/>